<organism evidence="2 3">
    <name type="scientific">Colletotrichum spaethianum</name>
    <dbReference type="NCBI Taxonomy" id="700344"/>
    <lineage>
        <taxon>Eukaryota</taxon>
        <taxon>Fungi</taxon>
        <taxon>Dikarya</taxon>
        <taxon>Ascomycota</taxon>
        <taxon>Pezizomycotina</taxon>
        <taxon>Sordariomycetes</taxon>
        <taxon>Hypocreomycetidae</taxon>
        <taxon>Glomerellales</taxon>
        <taxon>Glomerellaceae</taxon>
        <taxon>Colletotrichum</taxon>
        <taxon>Colletotrichum spaethianum species complex</taxon>
    </lineage>
</organism>
<evidence type="ECO:0000313" key="3">
    <source>
        <dbReference type="Proteomes" id="UP001055115"/>
    </source>
</evidence>
<keyword evidence="3" id="KW-1185">Reference proteome</keyword>
<dbReference type="AlphaFoldDB" id="A0AA37LBS4"/>
<sequence>MYSARPSFGNELPNLHEPPTAPNAAPRVHVTRETSRCGADRKTLNAYQYLPKYLVAIGYKLKGQACMQPQASGNTSDEENAVGACTMRCQSISFTVQTNVAQRMQGGMSRLVAT</sequence>
<feature type="region of interest" description="Disordered" evidence="1">
    <location>
        <begin position="1"/>
        <end position="37"/>
    </location>
</feature>
<dbReference type="Proteomes" id="UP001055115">
    <property type="component" value="Unassembled WGS sequence"/>
</dbReference>
<dbReference type="EMBL" id="BQXU01000007">
    <property type="protein sequence ID" value="GKT43398.1"/>
    <property type="molecule type" value="Genomic_DNA"/>
</dbReference>
<evidence type="ECO:0000256" key="1">
    <source>
        <dbReference type="SAM" id="MobiDB-lite"/>
    </source>
</evidence>
<accession>A0AA37LBS4</accession>
<dbReference type="GeneID" id="73324381"/>
<gene>
    <name evidence="2" type="ORF">ColSpa_03579</name>
</gene>
<evidence type="ECO:0000313" key="2">
    <source>
        <dbReference type="EMBL" id="GKT43398.1"/>
    </source>
</evidence>
<reference evidence="2 3" key="1">
    <citation type="submission" date="2022-03" db="EMBL/GenBank/DDBJ databases">
        <title>Genome data of Colletotrichum spp.</title>
        <authorList>
            <person name="Utami Y.D."/>
            <person name="Hiruma K."/>
        </authorList>
    </citation>
    <scope>NUCLEOTIDE SEQUENCE [LARGE SCALE GENOMIC DNA]</scope>
    <source>
        <strain evidence="2 3">MAFF 239500</strain>
    </source>
</reference>
<name>A0AA37LBS4_9PEZI</name>
<proteinExistence type="predicted"/>
<comment type="caution">
    <text evidence="2">The sequence shown here is derived from an EMBL/GenBank/DDBJ whole genome shotgun (WGS) entry which is preliminary data.</text>
</comment>
<dbReference type="RefSeq" id="XP_049125748.1">
    <property type="nucleotide sequence ID" value="XM_049269791.1"/>
</dbReference>
<protein>
    <submittedName>
        <fullName evidence="2">Uncharacterized protein</fullName>
    </submittedName>
</protein>